<protein>
    <submittedName>
        <fullName evidence="1">Uncharacterized protein</fullName>
    </submittedName>
</protein>
<accession>A0ABV1DUV4</accession>
<dbReference type="Gene3D" id="3.40.190.10">
    <property type="entry name" value="Periplasmic binding protein-like II"/>
    <property type="match status" value="1"/>
</dbReference>
<keyword evidence="2" id="KW-1185">Reference proteome</keyword>
<dbReference type="SUPFAM" id="SSF53850">
    <property type="entry name" value="Periplasmic binding protein-like II"/>
    <property type="match status" value="1"/>
</dbReference>
<sequence>MDWQLAYDFSPNQSELSDLGKAERFFAGEGAMMYFGSWGINNLYINYPDLNWDVAVLPKCPDPVKGDGRASISNGLAYATAADNPNLDVVKDVLKFLGTEEAAIIHGENGAAIPAFNGTGESWSKNYEGKNVQAYVDQLAYSVQYPYSKTKSTWFPEVEATLLEVYSGNMSFEDACKQCQQQVDESLATEH</sequence>
<reference evidence="1 2" key="1">
    <citation type="submission" date="2024-03" db="EMBL/GenBank/DDBJ databases">
        <title>Human intestinal bacterial collection.</title>
        <authorList>
            <person name="Pauvert C."/>
            <person name="Hitch T.C.A."/>
            <person name="Clavel T."/>
        </authorList>
    </citation>
    <scope>NUCLEOTIDE SEQUENCE [LARGE SCALE GENOMIC DNA]</scope>
    <source>
        <strain evidence="1 2">CLA-SR-H028</strain>
    </source>
</reference>
<proteinExistence type="predicted"/>
<dbReference type="EMBL" id="JBBMFP010000036">
    <property type="protein sequence ID" value="MEQ2434182.1"/>
    <property type="molecule type" value="Genomic_DNA"/>
</dbReference>
<evidence type="ECO:0000313" key="2">
    <source>
        <dbReference type="Proteomes" id="UP001457898"/>
    </source>
</evidence>
<comment type="caution">
    <text evidence="1">The sequence shown here is derived from an EMBL/GenBank/DDBJ whole genome shotgun (WGS) entry which is preliminary data.</text>
</comment>
<dbReference type="RefSeq" id="WP_349064700.1">
    <property type="nucleotide sequence ID" value="NZ_JBBMFP010000036.1"/>
</dbReference>
<name>A0ABV1DUV4_9FIRM</name>
<organism evidence="1 2">
    <name type="scientific">Blautia caccae</name>
    <dbReference type="NCBI Taxonomy" id="3133175"/>
    <lineage>
        <taxon>Bacteria</taxon>
        <taxon>Bacillati</taxon>
        <taxon>Bacillota</taxon>
        <taxon>Clostridia</taxon>
        <taxon>Lachnospirales</taxon>
        <taxon>Lachnospiraceae</taxon>
        <taxon>Blautia</taxon>
    </lineage>
</organism>
<evidence type="ECO:0000313" key="1">
    <source>
        <dbReference type="EMBL" id="MEQ2434182.1"/>
    </source>
</evidence>
<gene>
    <name evidence="1" type="ORF">WMO65_24605</name>
</gene>
<dbReference type="Proteomes" id="UP001457898">
    <property type="component" value="Unassembled WGS sequence"/>
</dbReference>